<dbReference type="PANTHER" id="PTHR33990">
    <property type="entry name" value="PROTEIN YJDN-RELATED"/>
    <property type="match status" value="1"/>
</dbReference>
<proteinExistence type="predicted"/>
<evidence type="ECO:0000259" key="1">
    <source>
        <dbReference type="Pfam" id="PF00903"/>
    </source>
</evidence>
<dbReference type="Proteomes" id="UP001500843">
    <property type="component" value="Unassembled WGS sequence"/>
</dbReference>
<dbReference type="EMBL" id="BAABHM010000031">
    <property type="protein sequence ID" value="GAA4719108.1"/>
    <property type="molecule type" value="Genomic_DNA"/>
</dbReference>
<dbReference type="CDD" id="cd06588">
    <property type="entry name" value="PhnB_like"/>
    <property type="match status" value="1"/>
</dbReference>
<gene>
    <name evidence="2" type="ORF">GCM10023198_48560</name>
</gene>
<protein>
    <submittedName>
        <fullName evidence="2">VOC family protein</fullName>
    </submittedName>
</protein>
<name>A0ABP8Y348_9MICO</name>
<sequence length="167" mass="18119">MTSTREDRITMSINTVAHLNFHGQARAALEFYHSVFGGQITVTTYGDFGMPAELPGATKVVFGQVLADNGFRLMAYDVPGQDVPLAQGEGAPTTRRENGVTLTEEPFFLSVRGETVEEVGALWEQLAEGATVVEAYAPAQWAPAFGMLTDRFGITWILDVAAEYVQA</sequence>
<organism evidence="2 3">
    <name type="scientific">Promicromonospora umidemergens</name>
    <dbReference type="NCBI Taxonomy" id="629679"/>
    <lineage>
        <taxon>Bacteria</taxon>
        <taxon>Bacillati</taxon>
        <taxon>Actinomycetota</taxon>
        <taxon>Actinomycetes</taxon>
        <taxon>Micrococcales</taxon>
        <taxon>Promicromonosporaceae</taxon>
        <taxon>Promicromonospora</taxon>
    </lineage>
</organism>
<evidence type="ECO:0000313" key="3">
    <source>
        <dbReference type="Proteomes" id="UP001500843"/>
    </source>
</evidence>
<dbReference type="Gene3D" id="3.10.180.10">
    <property type="entry name" value="2,3-Dihydroxybiphenyl 1,2-Dioxygenase, domain 1"/>
    <property type="match status" value="1"/>
</dbReference>
<dbReference type="InterPro" id="IPR004360">
    <property type="entry name" value="Glyas_Fos-R_dOase_dom"/>
</dbReference>
<feature type="domain" description="Glyoxalase/fosfomycin resistance/dioxygenase" evidence="1">
    <location>
        <begin position="22"/>
        <end position="156"/>
    </location>
</feature>
<reference evidence="3" key="1">
    <citation type="journal article" date="2019" name="Int. J. Syst. Evol. Microbiol.">
        <title>The Global Catalogue of Microorganisms (GCM) 10K type strain sequencing project: providing services to taxonomists for standard genome sequencing and annotation.</title>
        <authorList>
            <consortium name="The Broad Institute Genomics Platform"/>
            <consortium name="The Broad Institute Genome Sequencing Center for Infectious Disease"/>
            <person name="Wu L."/>
            <person name="Ma J."/>
        </authorList>
    </citation>
    <scope>NUCLEOTIDE SEQUENCE [LARGE SCALE GENOMIC DNA]</scope>
    <source>
        <strain evidence="3">JCM 17975</strain>
    </source>
</reference>
<dbReference type="Pfam" id="PF00903">
    <property type="entry name" value="Glyoxalase"/>
    <property type="match status" value="1"/>
</dbReference>
<dbReference type="PANTHER" id="PTHR33990:SF1">
    <property type="entry name" value="PROTEIN YJDN"/>
    <property type="match status" value="1"/>
</dbReference>
<dbReference type="SUPFAM" id="SSF54593">
    <property type="entry name" value="Glyoxalase/Bleomycin resistance protein/Dihydroxybiphenyl dioxygenase"/>
    <property type="match status" value="1"/>
</dbReference>
<evidence type="ECO:0000313" key="2">
    <source>
        <dbReference type="EMBL" id="GAA4719108.1"/>
    </source>
</evidence>
<comment type="caution">
    <text evidence="2">The sequence shown here is derived from an EMBL/GenBank/DDBJ whole genome shotgun (WGS) entry which is preliminary data.</text>
</comment>
<accession>A0ABP8Y348</accession>
<keyword evidence="3" id="KW-1185">Reference proteome</keyword>
<dbReference type="InterPro" id="IPR028973">
    <property type="entry name" value="PhnB-like"/>
</dbReference>
<dbReference type="InterPro" id="IPR029068">
    <property type="entry name" value="Glyas_Bleomycin-R_OHBP_Dase"/>
</dbReference>